<evidence type="ECO:0000259" key="1">
    <source>
        <dbReference type="Pfam" id="PF05050"/>
    </source>
</evidence>
<sequence>MAEQVAQLQAQELALFAGLRQVVQPPVMIDVGAHHGVTLAPFLEAGWQVFAFEPVEENRAEIQRRFGTHPRLQVRGEAVSDSCGPKVLHLALHPDGRLHDYHHSLEQLGHTEEFRPGPSVTVSAVTLDALVARGELPREVGLLKIDTEGHDLAVLRGAETLQAAVITVEFWCEGLYGGRCPSPVEEIVRLLQQRGYHHYAAIIHQGASVRVQWSSLEGLPADAWGNLVFFREEAVAWAVRQKLELKAQSAAHGEETPRWLALCAPWLQHRSGWICYDVGAYQGDFTALLLRHFPHLFVAAFEPTPPTFRYLERRFAEEPRVQVHNLALSDQTGWASYYLTERPVNNSLLPPADGAVLETIRVAVDKLDQFRRRDCRPVALLKVDAQGHDLRILRGAEQILQQDRPWLFVEATFLPMYQQQDDPCDLWLFLREHGYRLAGLYNTHSTPQGLLAYTDCLFIPQEIHQRLVPAQRLERYLCDDPQTLQQQNALLQAACQERLELIHRLSAECAQREQIIARLSQPSPAQALRGLVRSVLSRLDQAGRWVWERLRHVSRGRSAS</sequence>
<keyword evidence="3" id="KW-1185">Reference proteome</keyword>
<dbReference type="InterPro" id="IPR052514">
    <property type="entry name" value="SAM-dependent_MTase"/>
</dbReference>
<feature type="domain" description="Methyltransferase FkbM" evidence="1">
    <location>
        <begin position="277"/>
        <end position="437"/>
    </location>
</feature>
<proteinExistence type="predicted"/>
<dbReference type="Gene3D" id="3.40.50.150">
    <property type="entry name" value="Vaccinia Virus protein VP39"/>
    <property type="match status" value="2"/>
</dbReference>
<evidence type="ECO:0000313" key="3">
    <source>
        <dbReference type="Proteomes" id="UP000542342"/>
    </source>
</evidence>
<dbReference type="RefSeq" id="WP_194539448.1">
    <property type="nucleotide sequence ID" value="NZ_JACEFB010000016.1"/>
</dbReference>
<comment type="caution">
    <text evidence="2">The sequence shown here is derived from an EMBL/GenBank/DDBJ whole genome shotgun (WGS) entry which is preliminary data.</text>
</comment>
<dbReference type="GO" id="GO:0032259">
    <property type="term" value="P:methylation"/>
    <property type="evidence" value="ECO:0007669"/>
    <property type="project" value="UniProtKB-KW"/>
</dbReference>
<feature type="domain" description="Methyltransferase FkbM" evidence="1">
    <location>
        <begin position="30"/>
        <end position="196"/>
    </location>
</feature>
<dbReference type="AlphaFoldDB" id="A0A7V8VGL5"/>
<reference evidence="2 3" key="1">
    <citation type="submission" date="2020-07" db="EMBL/GenBank/DDBJ databases">
        <title>Thermogemmata thermophila gen. nov., sp. nov., a novel moderate thermophilic planctomycete from a Kamchatka hot spring.</title>
        <authorList>
            <person name="Elcheninov A.G."/>
            <person name="Podosokorskaya O.A."/>
            <person name="Kovaleva O.L."/>
            <person name="Novikov A."/>
            <person name="Bonch-Osmolovskaya E.A."/>
            <person name="Toshchakov S.V."/>
            <person name="Kublanov I.V."/>
        </authorList>
    </citation>
    <scope>NUCLEOTIDE SEQUENCE [LARGE SCALE GENOMIC DNA]</scope>
    <source>
        <strain evidence="2 3">2918</strain>
    </source>
</reference>
<keyword evidence="2" id="KW-0489">Methyltransferase</keyword>
<dbReference type="PANTHER" id="PTHR34203:SF15">
    <property type="entry name" value="SLL1173 PROTEIN"/>
    <property type="match status" value="1"/>
</dbReference>
<keyword evidence="2" id="KW-0808">Transferase</keyword>
<dbReference type="EMBL" id="JACEFB010000016">
    <property type="protein sequence ID" value="MBA2227581.1"/>
    <property type="molecule type" value="Genomic_DNA"/>
</dbReference>
<name>A0A7V8VGL5_9BACT</name>
<dbReference type="Proteomes" id="UP000542342">
    <property type="component" value="Unassembled WGS sequence"/>
</dbReference>
<dbReference type="Pfam" id="PF05050">
    <property type="entry name" value="Methyltransf_21"/>
    <property type="match status" value="2"/>
</dbReference>
<dbReference type="PANTHER" id="PTHR34203">
    <property type="entry name" value="METHYLTRANSFERASE, FKBM FAMILY PROTEIN"/>
    <property type="match status" value="1"/>
</dbReference>
<gene>
    <name evidence="2" type="ORF">H0921_15590</name>
</gene>
<dbReference type="NCBIfam" id="TIGR01444">
    <property type="entry name" value="fkbM_fam"/>
    <property type="match status" value="2"/>
</dbReference>
<dbReference type="InterPro" id="IPR029063">
    <property type="entry name" value="SAM-dependent_MTases_sf"/>
</dbReference>
<dbReference type="GO" id="GO:0008168">
    <property type="term" value="F:methyltransferase activity"/>
    <property type="evidence" value="ECO:0007669"/>
    <property type="project" value="UniProtKB-KW"/>
</dbReference>
<organism evidence="2 3">
    <name type="scientific">Thermogemmata fonticola</name>
    <dbReference type="NCBI Taxonomy" id="2755323"/>
    <lineage>
        <taxon>Bacteria</taxon>
        <taxon>Pseudomonadati</taxon>
        <taxon>Planctomycetota</taxon>
        <taxon>Planctomycetia</taxon>
        <taxon>Gemmatales</taxon>
        <taxon>Gemmataceae</taxon>
        <taxon>Thermogemmata</taxon>
    </lineage>
</organism>
<protein>
    <submittedName>
        <fullName evidence="2">FkbM family methyltransferase</fullName>
    </submittedName>
</protein>
<accession>A0A7V8VGL5</accession>
<dbReference type="InterPro" id="IPR006342">
    <property type="entry name" value="FkbM_mtfrase"/>
</dbReference>
<evidence type="ECO:0000313" key="2">
    <source>
        <dbReference type="EMBL" id="MBA2227581.1"/>
    </source>
</evidence>
<dbReference type="SUPFAM" id="SSF53335">
    <property type="entry name" value="S-adenosyl-L-methionine-dependent methyltransferases"/>
    <property type="match status" value="2"/>
</dbReference>